<dbReference type="SUPFAM" id="SSF55826">
    <property type="entry name" value="YbaK/ProRS associated domain"/>
    <property type="match status" value="1"/>
</dbReference>
<feature type="domain" description="YbaK/aminoacyl-tRNA synthetase-associated" evidence="4">
    <location>
        <begin position="32"/>
        <end position="134"/>
    </location>
</feature>
<comment type="similarity">
    <text evidence="1">Belongs to the prolyl-tRNA editing family. YbaK/EbsC subfamily.</text>
</comment>
<dbReference type="PANTHER" id="PTHR30411:SF0">
    <property type="entry name" value="CYS-TRNA(PRO)_CYS-TRNA(CYS) DEACYLASE YBAK"/>
    <property type="match status" value="1"/>
</dbReference>
<evidence type="ECO:0000313" key="5">
    <source>
        <dbReference type="EMBL" id="HIV09197.1"/>
    </source>
</evidence>
<dbReference type="GO" id="GO:0006412">
    <property type="term" value="P:translation"/>
    <property type="evidence" value="ECO:0007669"/>
    <property type="project" value="UniProtKB-KW"/>
</dbReference>
<comment type="caution">
    <text evidence="5">The sequence shown here is derived from an EMBL/GenBank/DDBJ whole genome shotgun (WGS) entry which is preliminary data.</text>
</comment>
<dbReference type="Gene3D" id="3.90.960.10">
    <property type="entry name" value="YbaK/aminoacyl-tRNA synthetase-associated domain"/>
    <property type="match status" value="1"/>
</dbReference>
<dbReference type="InterPro" id="IPR004369">
    <property type="entry name" value="Prolyl-tRNA_editing_YbaK/EbsC"/>
</dbReference>
<evidence type="ECO:0000313" key="6">
    <source>
        <dbReference type="Proteomes" id="UP000886845"/>
    </source>
</evidence>
<dbReference type="GO" id="GO:0002161">
    <property type="term" value="F:aminoacyl-tRNA deacylase activity"/>
    <property type="evidence" value="ECO:0007669"/>
    <property type="project" value="InterPro"/>
</dbReference>
<dbReference type="InterPro" id="IPR007214">
    <property type="entry name" value="YbaK/aa-tRNA-synth-assoc-dom"/>
</dbReference>
<protein>
    <submittedName>
        <fullName evidence="5">Cys-tRNA(Pro) deacylase</fullName>
    </submittedName>
</protein>
<dbReference type="AlphaFoldDB" id="A0A9D1NM82"/>
<accession>A0A9D1NM82</accession>
<evidence type="ECO:0000256" key="2">
    <source>
        <dbReference type="ARBA" id="ARBA00022917"/>
    </source>
</evidence>
<evidence type="ECO:0000259" key="4">
    <source>
        <dbReference type="Pfam" id="PF04073"/>
    </source>
</evidence>
<keyword evidence="2" id="KW-0648">Protein biosynthesis</keyword>
<reference evidence="5" key="2">
    <citation type="journal article" date="2021" name="PeerJ">
        <title>Extensive microbial diversity within the chicken gut microbiome revealed by metagenomics and culture.</title>
        <authorList>
            <person name="Gilroy R."/>
            <person name="Ravi A."/>
            <person name="Getino M."/>
            <person name="Pursley I."/>
            <person name="Horton D.L."/>
            <person name="Alikhan N.F."/>
            <person name="Baker D."/>
            <person name="Gharbi K."/>
            <person name="Hall N."/>
            <person name="Watson M."/>
            <person name="Adriaenssens E.M."/>
            <person name="Foster-Nyarko E."/>
            <person name="Jarju S."/>
            <person name="Secka A."/>
            <person name="Antonio M."/>
            <person name="Oren A."/>
            <person name="Chaudhuri R.R."/>
            <person name="La Ragione R."/>
            <person name="Hildebrand F."/>
            <person name="Pallen M.J."/>
        </authorList>
    </citation>
    <scope>NUCLEOTIDE SEQUENCE</scope>
    <source>
        <strain evidence="5">35461</strain>
    </source>
</reference>
<sequence>MKPPKKTNVERILEAAGLPYAPHTFDGRDGQAEAAEIAAQLGIPPSIVFKTLVTETERHEAYVFVIPADGRLDLKKAAKAAGVKALAMLPPAKLFPLPGYRHGGCSPLGMKKRLPTFIDASAETLPELYVSGGQIGLN</sequence>
<feature type="non-terminal residue" evidence="5">
    <location>
        <position position="138"/>
    </location>
</feature>
<dbReference type="InterPro" id="IPR036754">
    <property type="entry name" value="YbaK/aa-tRNA-synt-asso_dom_sf"/>
</dbReference>
<gene>
    <name evidence="5" type="ORF">IAC79_03695</name>
</gene>
<dbReference type="GO" id="GO:0016829">
    <property type="term" value="F:lyase activity"/>
    <property type="evidence" value="ECO:0007669"/>
    <property type="project" value="UniProtKB-KW"/>
</dbReference>
<evidence type="ECO:0000256" key="3">
    <source>
        <dbReference type="ARBA" id="ARBA00023239"/>
    </source>
</evidence>
<evidence type="ECO:0000256" key="1">
    <source>
        <dbReference type="ARBA" id="ARBA00009798"/>
    </source>
</evidence>
<reference evidence="5" key="1">
    <citation type="submission" date="2020-10" db="EMBL/GenBank/DDBJ databases">
        <authorList>
            <person name="Gilroy R."/>
        </authorList>
    </citation>
    <scope>NUCLEOTIDE SEQUENCE</scope>
    <source>
        <strain evidence="5">35461</strain>
    </source>
</reference>
<dbReference type="EMBL" id="DVOR01000118">
    <property type="protein sequence ID" value="HIV09197.1"/>
    <property type="molecule type" value="Genomic_DNA"/>
</dbReference>
<name>A0A9D1NM82_9BACT</name>
<organism evidence="5 6">
    <name type="scientific">Candidatus Spyradenecus faecavium</name>
    <dbReference type="NCBI Taxonomy" id="2840947"/>
    <lineage>
        <taxon>Bacteria</taxon>
        <taxon>Pseudomonadati</taxon>
        <taxon>Lentisphaerota</taxon>
        <taxon>Lentisphaeria</taxon>
        <taxon>Lentisphaerales</taxon>
        <taxon>Lentisphaeraceae</taxon>
        <taxon>Lentisphaeraceae incertae sedis</taxon>
        <taxon>Candidatus Spyradenecus</taxon>
    </lineage>
</organism>
<dbReference type="PIRSF" id="PIRSF006181">
    <property type="entry name" value="EbsC_YbaK"/>
    <property type="match status" value="1"/>
</dbReference>
<keyword evidence="3" id="KW-0456">Lyase</keyword>
<dbReference type="PANTHER" id="PTHR30411">
    <property type="entry name" value="CYTOPLASMIC PROTEIN"/>
    <property type="match status" value="1"/>
</dbReference>
<dbReference type="Pfam" id="PF04073">
    <property type="entry name" value="tRNA_edit"/>
    <property type="match status" value="1"/>
</dbReference>
<proteinExistence type="inferred from homology"/>
<dbReference type="Proteomes" id="UP000886845">
    <property type="component" value="Unassembled WGS sequence"/>
</dbReference>